<reference evidence="3" key="1">
    <citation type="journal article" date="2022" name="bioRxiv">
        <title>Sequencing and chromosome-scale assembly of the giantPleurodeles waltlgenome.</title>
        <authorList>
            <person name="Brown T."/>
            <person name="Elewa A."/>
            <person name="Iarovenko S."/>
            <person name="Subramanian E."/>
            <person name="Araus A.J."/>
            <person name="Petzold A."/>
            <person name="Susuki M."/>
            <person name="Suzuki K.-i.T."/>
            <person name="Hayashi T."/>
            <person name="Toyoda A."/>
            <person name="Oliveira C."/>
            <person name="Osipova E."/>
            <person name="Leigh N.D."/>
            <person name="Simon A."/>
            <person name="Yun M.H."/>
        </authorList>
    </citation>
    <scope>NUCLEOTIDE SEQUENCE</scope>
    <source>
        <strain evidence="3">20211129_DDA</strain>
        <tissue evidence="3">Liver</tissue>
    </source>
</reference>
<keyword evidence="4" id="KW-1185">Reference proteome</keyword>
<dbReference type="Pfam" id="PF12733">
    <property type="entry name" value="Cadherin-like"/>
    <property type="match status" value="1"/>
</dbReference>
<accession>A0AAV7RZ33</accession>
<dbReference type="InterPro" id="IPR025883">
    <property type="entry name" value="Cadherin-like_domain"/>
</dbReference>
<feature type="region of interest" description="Disordered" evidence="1">
    <location>
        <begin position="800"/>
        <end position="915"/>
    </location>
</feature>
<evidence type="ECO:0000259" key="2">
    <source>
        <dbReference type="Pfam" id="PF12733"/>
    </source>
</evidence>
<name>A0AAV7RZ33_PLEWA</name>
<dbReference type="InterPro" id="IPR051438">
    <property type="entry name" value="RNF_E3_ubiq-protein_ligase"/>
</dbReference>
<dbReference type="PANTHER" id="PTHR46016:SF1">
    <property type="entry name" value="RING-TYPE DOMAIN-CONTAINING PROTEIN"/>
    <property type="match status" value="1"/>
</dbReference>
<dbReference type="EMBL" id="JANPWB010000009">
    <property type="protein sequence ID" value="KAJ1156063.1"/>
    <property type="molecule type" value="Genomic_DNA"/>
</dbReference>
<dbReference type="SUPFAM" id="SSF48452">
    <property type="entry name" value="TPR-like"/>
    <property type="match status" value="1"/>
</dbReference>
<protein>
    <recommendedName>
        <fullName evidence="2">Cadherin-like beta-sandwich-like domain-containing protein</fullName>
    </recommendedName>
</protein>
<sequence>MSSMRWFKFYSVLPAKVYKQQLGIVSFFFECDNGGDGSKVVKLKDGVNTISVEVTAEDGTVKLYVIEVTKLAANAAFLQGLALTEDIQLVPPFASSVYEYTCSAPYYCSTVHMQPLVPDSKMKLAMNGTEVINSIPLSIGDTVIEVEVSSADGTKSQVYQILVTRHQLPCFISFVDIKDIMIYECPVSLTAFYRPVSIRGSDPKHVFSAPYIDILTRRSKVDPFDETPLGDNWRCQEHELDRKMTGSAVHCCYAYRGCTSILKLSDLGLHAKDCTFKPPTELDAKVVTETEWYKTTTSGANKNDSQVSHNIKERGWEKRLQQVFGDSNVGKLTREAEEQARLYKQRLPKAGDALHYEEGSSPLDALHQAAIAYASAIKLNPKDPNLHFQLGIVMEEYYYAAEIYGLKKKSEEDEPELTGAKATGKDEEILAICKLHGFHGRPTLEQQLKALDLEFHQLKDQGQSGKADYIQTLFVWKSKQAGKDVKAGALSLDETSPLMQAFLKYQDALSLNPNSWVYNLHVGRLLLLQEKHKEALMFLQTSLVQKPDQALTRFYIGIAVMEQEKEPGTRTDECVMFLQQGLENLLTQLFLPSESSQTLQAANQISLLNIQLLKGFLQLGNLLRKLPKKPSDITPTSQQVLHLVADFASKALCMCPHRGAVVQQIEWVLLEASYGLLEVLVENSSGREDWIGRRCQALSALIRLTSIPACKELLNMQEKVCQLGVIASPCSSNALYLLGLAQLAQYDNNSENAQQSLMDAKLSFSASISLENMPINGPPKQEITNQAWWQAWKAAEEAKVAKKVEQPAGKLPAPPMASSRGKGTNPSPKGAPAPAITKPTPLSTRGGSRVGIVARGAASTAPRGRGASGSTAGKNTETASAKPKLANNTSGKPVKLAPVPPAAGPAEKSVAAQPETKPTLVPVSVTGPVQVNRVSYVHRLGLARALSRTAETLTDACHLYEEVIAMAPEVHDSYIELADILVKTNPLAAVDVYCKFPLKPVQEQTFDDAFITGEIVRLLMKHEKYDDPRLPANMIANGKVLGLGGLEKYMNILEDKLKTNVLKTVYAGIHNKPVDDKELQNFFRFKGWV</sequence>
<proteinExistence type="predicted"/>
<dbReference type="Proteomes" id="UP001066276">
    <property type="component" value="Chromosome 5"/>
</dbReference>
<dbReference type="GO" id="GO:0061630">
    <property type="term" value="F:ubiquitin protein ligase activity"/>
    <property type="evidence" value="ECO:0007669"/>
    <property type="project" value="TreeGrafter"/>
</dbReference>
<evidence type="ECO:0000313" key="4">
    <source>
        <dbReference type="Proteomes" id="UP001066276"/>
    </source>
</evidence>
<dbReference type="GO" id="GO:0006511">
    <property type="term" value="P:ubiquitin-dependent protein catabolic process"/>
    <property type="evidence" value="ECO:0007669"/>
    <property type="project" value="TreeGrafter"/>
</dbReference>
<feature type="domain" description="Cadherin-like beta-sandwich-like" evidence="2">
    <location>
        <begin position="86"/>
        <end position="165"/>
    </location>
</feature>
<dbReference type="Gene3D" id="1.25.40.10">
    <property type="entry name" value="Tetratricopeptide repeat domain"/>
    <property type="match status" value="1"/>
</dbReference>
<dbReference type="AlphaFoldDB" id="A0AAV7RZ33"/>
<gene>
    <name evidence="3" type="ORF">NDU88_008788</name>
</gene>
<evidence type="ECO:0000256" key="1">
    <source>
        <dbReference type="SAM" id="MobiDB-lite"/>
    </source>
</evidence>
<dbReference type="GO" id="GO:0000209">
    <property type="term" value="P:protein polyubiquitination"/>
    <property type="evidence" value="ECO:0007669"/>
    <property type="project" value="TreeGrafter"/>
</dbReference>
<evidence type="ECO:0000313" key="3">
    <source>
        <dbReference type="EMBL" id="KAJ1156063.1"/>
    </source>
</evidence>
<dbReference type="PANTHER" id="PTHR46016">
    <property type="entry name" value="ZINC FINGER, RING/FYVE/PHD-TYPE"/>
    <property type="match status" value="1"/>
</dbReference>
<dbReference type="InterPro" id="IPR011990">
    <property type="entry name" value="TPR-like_helical_dom_sf"/>
</dbReference>
<comment type="caution">
    <text evidence="3">The sequence shown here is derived from an EMBL/GenBank/DDBJ whole genome shotgun (WGS) entry which is preliminary data.</text>
</comment>
<organism evidence="3 4">
    <name type="scientific">Pleurodeles waltl</name>
    <name type="common">Iberian ribbed newt</name>
    <dbReference type="NCBI Taxonomy" id="8319"/>
    <lineage>
        <taxon>Eukaryota</taxon>
        <taxon>Metazoa</taxon>
        <taxon>Chordata</taxon>
        <taxon>Craniata</taxon>
        <taxon>Vertebrata</taxon>
        <taxon>Euteleostomi</taxon>
        <taxon>Amphibia</taxon>
        <taxon>Batrachia</taxon>
        <taxon>Caudata</taxon>
        <taxon>Salamandroidea</taxon>
        <taxon>Salamandridae</taxon>
        <taxon>Pleurodelinae</taxon>
        <taxon>Pleurodeles</taxon>
    </lineage>
</organism>
<feature type="compositionally biased region" description="Polar residues" evidence="1">
    <location>
        <begin position="868"/>
        <end position="879"/>
    </location>
</feature>